<dbReference type="Pfam" id="PF02627">
    <property type="entry name" value="CMD"/>
    <property type="match status" value="1"/>
</dbReference>
<keyword evidence="3" id="KW-1185">Reference proteome</keyword>
<dbReference type="GO" id="GO:0051920">
    <property type="term" value="F:peroxiredoxin activity"/>
    <property type="evidence" value="ECO:0007669"/>
    <property type="project" value="InterPro"/>
</dbReference>
<dbReference type="Gene3D" id="1.20.1290.10">
    <property type="entry name" value="AhpD-like"/>
    <property type="match status" value="1"/>
</dbReference>
<reference evidence="2 3" key="1">
    <citation type="submission" date="2020-07" db="EMBL/GenBank/DDBJ databases">
        <title>Sequencing the genomes of 1000 actinobacteria strains.</title>
        <authorList>
            <person name="Klenk H.-P."/>
        </authorList>
    </citation>
    <scope>NUCLEOTIDE SEQUENCE [LARGE SCALE GENOMIC DNA]</scope>
    <source>
        <strain evidence="2 3">DSM 24662</strain>
    </source>
</reference>
<dbReference type="Proteomes" id="UP000576969">
    <property type="component" value="Unassembled WGS sequence"/>
</dbReference>
<organism evidence="2 3">
    <name type="scientific">Microbacterium immunditiarum</name>
    <dbReference type="NCBI Taxonomy" id="337480"/>
    <lineage>
        <taxon>Bacteria</taxon>
        <taxon>Bacillati</taxon>
        <taxon>Actinomycetota</taxon>
        <taxon>Actinomycetes</taxon>
        <taxon>Micrococcales</taxon>
        <taxon>Microbacteriaceae</taxon>
        <taxon>Microbacterium</taxon>
    </lineage>
</organism>
<evidence type="ECO:0000313" key="3">
    <source>
        <dbReference type="Proteomes" id="UP000576969"/>
    </source>
</evidence>
<dbReference type="RefSeq" id="WP_179486949.1">
    <property type="nucleotide sequence ID" value="NZ_JACCBV010000001.1"/>
</dbReference>
<gene>
    <name evidence="2" type="ORF">BJ991_000377</name>
</gene>
<evidence type="ECO:0000259" key="1">
    <source>
        <dbReference type="Pfam" id="PF02627"/>
    </source>
</evidence>
<keyword evidence="2" id="KW-0575">Peroxidase</keyword>
<accession>A0A7Y9GKV9</accession>
<sequence>MARIPLDHDRGLSVRALRALSRRRFGKVIDPGLVAAHHPGVLNTMYLTEMGAARWRKTDATLQALAVMRTAAVIGCSWCMDFGYWEYHHRGVDPAKLRAVPDWQASTVFSPLERAVLEYADAMTATPPAVTDELVDRLRGELTDAQVVELTALIALENQRSRTNAAMGLTSQGFKDQCELPAAAPSTEAVGAAREQ</sequence>
<protein>
    <submittedName>
        <fullName evidence="2">Alkylhydroperoxidase family enzyme</fullName>
    </submittedName>
</protein>
<name>A0A7Y9GKV9_9MICO</name>
<dbReference type="InterPro" id="IPR029032">
    <property type="entry name" value="AhpD-like"/>
</dbReference>
<evidence type="ECO:0000313" key="2">
    <source>
        <dbReference type="EMBL" id="NYE18349.1"/>
    </source>
</evidence>
<dbReference type="PANTHER" id="PTHR34846:SF10">
    <property type="entry name" value="CYTOPLASMIC PROTEIN"/>
    <property type="match status" value="1"/>
</dbReference>
<comment type="caution">
    <text evidence="2">The sequence shown here is derived from an EMBL/GenBank/DDBJ whole genome shotgun (WGS) entry which is preliminary data.</text>
</comment>
<keyword evidence="2" id="KW-0560">Oxidoreductase</keyword>
<dbReference type="AlphaFoldDB" id="A0A7Y9GKV9"/>
<dbReference type="InterPro" id="IPR003779">
    <property type="entry name" value="CMD-like"/>
</dbReference>
<dbReference type="EMBL" id="JACCBV010000001">
    <property type="protein sequence ID" value="NYE18349.1"/>
    <property type="molecule type" value="Genomic_DNA"/>
</dbReference>
<feature type="domain" description="Carboxymuconolactone decarboxylase-like" evidence="1">
    <location>
        <begin position="48"/>
        <end position="121"/>
    </location>
</feature>
<proteinExistence type="predicted"/>
<dbReference type="PANTHER" id="PTHR34846">
    <property type="entry name" value="4-CARBOXYMUCONOLACTONE DECARBOXYLASE FAMILY PROTEIN (AFU_ORTHOLOGUE AFUA_6G11590)"/>
    <property type="match status" value="1"/>
</dbReference>
<dbReference type="SUPFAM" id="SSF69118">
    <property type="entry name" value="AhpD-like"/>
    <property type="match status" value="1"/>
</dbReference>